<dbReference type="PATRIC" id="fig|411473.3.peg.1127"/>
<feature type="transmembrane region" description="Helical" evidence="2">
    <location>
        <begin position="211"/>
        <end position="230"/>
    </location>
</feature>
<feature type="compositionally biased region" description="Polar residues" evidence="1">
    <location>
        <begin position="65"/>
        <end position="82"/>
    </location>
</feature>
<evidence type="ECO:0000256" key="1">
    <source>
        <dbReference type="SAM" id="MobiDB-lite"/>
    </source>
</evidence>
<dbReference type="EMBL" id="AWVF01000175">
    <property type="protein sequence ID" value="ERJ96261.1"/>
    <property type="molecule type" value="Genomic_DNA"/>
</dbReference>
<dbReference type="AlphaFoldDB" id="U2KCK2"/>
<organism evidence="5 6">
    <name type="scientific">Ruminococcus callidus ATCC 27760</name>
    <dbReference type="NCBI Taxonomy" id="411473"/>
    <lineage>
        <taxon>Bacteria</taxon>
        <taxon>Bacillati</taxon>
        <taxon>Bacillota</taxon>
        <taxon>Clostridia</taxon>
        <taxon>Eubacteriales</taxon>
        <taxon>Oscillospiraceae</taxon>
        <taxon>Ruminococcus</taxon>
    </lineage>
</organism>
<dbReference type="STRING" id="411473.RUMCAL_01396"/>
<feature type="signal peptide" evidence="3">
    <location>
        <begin position="1"/>
        <end position="26"/>
    </location>
</feature>
<feature type="compositionally biased region" description="Acidic residues" evidence="1">
    <location>
        <begin position="242"/>
        <end position="257"/>
    </location>
</feature>
<dbReference type="Pfam" id="PF14283">
    <property type="entry name" value="CD1107-like"/>
    <property type="match status" value="1"/>
</dbReference>
<accession>U2KCK2</accession>
<evidence type="ECO:0000313" key="6">
    <source>
        <dbReference type="Proteomes" id="UP000016662"/>
    </source>
</evidence>
<feature type="compositionally biased region" description="Low complexity" evidence="1">
    <location>
        <begin position="190"/>
        <end position="205"/>
    </location>
</feature>
<keyword evidence="2" id="KW-0812">Transmembrane</keyword>
<name>U2KCK2_9FIRM</name>
<keyword evidence="2" id="KW-1133">Transmembrane helix</keyword>
<feature type="domain" description="Mobile element protein CD1107-like" evidence="4">
    <location>
        <begin position="91"/>
        <end position="236"/>
    </location>
</feature>
<keyword evidence="6" id="KW-1185">Reference proteome</keyword>
<keyword evidence="2" id="KW-0472">Membrane</keyword>
<feature type="region of interest" description="Disordered" evidence="1">
    <location>
        <begin position="65"/>
        <end position="88"/>
    </location>
</feature>
<sequence>MKRKWIAALAALTMALPFPMSISASAVNEDIPAQTDESMMGQEESSNTDAAQESADQILGEILDSNTATGNADGNSDSSQIDYENDPYYDTEGNASLIENQKIIYDSDEMQFISVTTKNGNVFYILIDYTAAKENGGENVVYFLNKVDDYDLYTLLNDGNNSDNSVEDYEKQNGTAFGKTTSSIDESENAVETTTSTAAASSSSKSGNKNMMIILCVVVVIGAGAAIFFFKFKKKKSTVPNDDLDFDEYDEDEDGDE</sequence>
<feature type="chain" id="PRO_5004629416" description="Mobile element protein CD1107-like domain-containing protein" evidence="3">
    <location>
        <begin position="27"/>
        <end position="257"/>
    </location>
</feature>
<keyword evidence="3" id="KW-0732">Signal</keyword>
<feature type="region of interest" description="Disordered" evidence="1">
    <location>
        <begin position="175"/>
        <end position="205"/>
    </location>
</feature>
<protein>
    <recommendedName>
        <fullName evidence="4">Mobile element protein CD1107-like domain-containing protein</fullName>
    </recommendedName>
</protein>
<feature type="region of interest" description="Disordered" evidence="1">
    <location>
        <begin position="238"/>
        <end position="257"/>
    </location>
</feature>
<evidence type="ECO:0000259" key="4">
    <source>
        <dbReference type="Pfam" id="PF14283"/>
    </source>
</evidence>
<reference evidence="5 6" key="1">
    <citation type="submission" date="2013-07" db="EMBL/GenBank/DDBJ databases">
        <authorList>
            <person name="Weinstock G."/>
            <person name="Sodergren E."/>
            <person name="Wylie T."/>
            <person name="Fulton L."/>
            <person name="Fulton R."/>
            <person name="Fronick C."/>
            <person name="O'Laughlin M."/>
            <person name="Godfrey J."/>
            <person name="Miner T."/>
            <person name="Herter B."/>
            <person name="Appelbaum E."/>
            <person name="Cordes M."/>
            <person name="Lek S."/>
            <person name="Wollam A."/>
            <person name="Pepin K.H."/>
            <person name="Palsikar V.B."/>
            <person name="Mitreva M."/>
            <person name="Wilson R.K."/>
        </authorList>
    </citation>
    <scope>NUCLEOTIDE SEQUENCE [LARGE SCALE GENOMIC DNA]</scope>
    <source>
        <strain evidence="5 6">ATCC 27760</strain>
    </source>
</reference>
<dbReference type="InterPro" id="IPR025376">
    <property type="entry name" value="CD1107-like_dom"/>
</dbReference>
<feature type="compositionally biased region" description="Polar residues" evidence="1">
    <location>
        <begin position="175"/>
        <end position="184"/>
    </location>
</feature>
<proteinExistence type="predicted"/>
<dbReference type="RefSeq" id="WP_021682880.1">
    <property type="nucleotide sequence ID" value="NZ_KI260449.1"/>
</dbReference>
<dbReference type="OrthoDB" id="1821581at2"/>
<comment type="caution">
    <text evidence="5">The sequence shown here is derived from an EMBL/GenBank/DDBJ whole genome shotgun (WGS) entry which is preliminary data.</text>
</comment>
<dbReference type="HOGENOM" id="CLU_1081360_0_0_9"/>
<gene>
    <name evidence="5" type="ORF">RUMCAL_01396</name>
</gene>
<evidence type="ECO:0000313" key="5">
    <source>
        <dbReference type="EMBL" id="ERJ96261.1"/>
    </source>
</evidence>
<dbReference type="eggNOG" id="ENOG502Z81G">
    <property type="taxonomic scope" value="Bacteria"/>
</dbReference>
<dbReference type="Proteomes" id="UP000016662">
    <property type="component" value="Unassembled WGS sequence"/>
</dbReference>
<evidence type="ECO:0000256" key="3">
    <source>
        <dbReference type="SAM" id="SignalP"/>
    </source>
</evidence>
<evidence type="ECO:0000256" key="2">
    <source>
        <dbReference type="SAM" id="Phobius"/>
    </source>
</evidence>